<dbReference type="PROSITE" id="PS51186">
    <property type="entry name" value="GNAT"/>
    <property type="match status" value="1"/>
</dbReference>
<dbReference type="Pfam" id="PF00583">
    <property type="entry name" value="Acetyltransf_1"/>
    <property type="match status" value="1"/>
</dbReference>
<evidence type="ECO:0000256" key="1">
    <source>
        <dbReference type="ARBA" id="ARBA00022679"/>
    </source>
</evidence>
<gene>
    <name evidence="3" type="ORF">IU459_03090</name>
</gene>
<dbReference type="Gene3D" id="3.40.630.30">
    <property type="match status" value="1"/>
</dbReference>
<organism evidence="3 4">
    <name type="scientific">Nocardia amamiensis</name>
    <dbReference type="NCBI Taxonomy" id="404578"/>
    <lineage>
        <taxon>Bacteria</taxon>
        <taxon>Bacillati</taxon>
        <taxon>Actinomycetota</taxon>
        <taxon>Actinomycetes</taxon>
        <taxon>Mycobacteriales</taxon>
        <taxon>Nocardiaceae</taxon>
        <taxon>Nocardia</taxon>
    </lineage>
</organism>
<sequence>MRDCAAALRQVHDVDRYPDTWPADPMGWLSPSKLIAAHVAEQARRVVGHVGLGTSGEAPLALRRTAGALAVAWVIRLYVVPSARRAGVGSQLLAAAARTAASRGQRAALTVESGGAAAIAMYERSGWRRVHSAPGGWHTAEGQEAWMHYYVSP</sequence>
<evidence type="ECO:0000313" key="4">
    <source>
        <dbReference type="Proteomes" id="UP000702209"/>
    </source>
</evidence>
<keyword evidence="4" id="KW-1185">Reference proteome</keyword>
<dbReference type="PANTHER" id="PTHR13947:SF37">
    <property type="entry name" value="LD18367P"/>
    <property type="match status" value="1"/>
</dbReference>
<proteinExistence type="predicted"/>
<dbReference type="EMBL" id="JADLQX010000002">
    <property type="protein sequence ID" value="MBF6296525.1"/>
    <property type="molecule type" value="Genomic_DNA"/>
</dbReference>
<evidence type="ECO:0000313" key="3">
    <source>
        <dbReference type="EMBL" id="MBF6296525.1"/>
    </source>
</evidence>
<name>A0ABS0CK17_9NOCA</name>
<accession>A0ABS0CK17</accession>
<dbReference type="InterPro" id="IPR000182">
    <property type="entry name" value="GNAT_dom"/>
</dbReference>
<feature type="domain" description="N-acetyltransferase" evidence="2">
    <location>
        <begin position="1"/>
        <end position="152"/>
    </location>
</feature>
<evidence type="ECO:0000259" key="2">
    <source>
        <dbReference type="PROSITE" id="PS51186"/>
    </source>
</evidence>
<dbReference type="InterPro" id="IPR016181">
    <property type="entry name" value="Acyl_CoA_acyltransferase"/>
</dbReference>
<keyword evidence="1" id="KW-0808">Transferase</keyword>
<dbReference type="InterPro" id="IPR050769">
    <property type="entry name" value="NAT_camello-type"/>
</dbReference>
<protein>
    <submittedName>
        <fullName evidence="3">GNAT family N-acetyltransferase</fullName>
    </submittedName>
</protein>
<dbReference type="PANTHER" id="PTHR13947">
    <property type="entry name" value="GNAT FAMILY N-ACETYLTRANSFERASE"/>
    <property type="match status" value="1"/>
</dbReference>
<comment type="caution">
    <text evidence="3">The sequence shown here is derived from an EMBL/GenBank/DDBJ whole genome shotgun (WGS) entry which is preliminary data.</text>
</comment>
<dbReference type="CDD" id="cd04301">
    <property type="entry name" value="NAT_SF"/>
    <property type="match status" value="1"/>
</dbReference>
<dbReference type="SUPFAM" id="SSF55729">
    <property type="entry name" value="Acyl-CoA N-acyltransferases (Nat)"/>
    <property type="match status" value="1"/>
</dbReference>
<reference evidence="3 4" key="1">
    <citation type="submission" date="2020-10" db="EMBL/GenBank/DDBJ databases">
        <title>Identification of Nocardia species via Next-generation sequencing and recognition of intraspecies genetic diversity.</title>
        <authorList>
            <person name="Li P."/>
            <person name="Li P."/>
            <person name="Lu B."/>
        </authorList>
    </citation>
    <scope>NUCLEOTIDE SEQUENCE [LARGE SCALE GENOMIC DNA]</scope>
    <source>
        <strain evidence="3 4">BJ06-0157</strain>
    </source>
</reference>
<dbReference type="Proteomes" id="UP000702209">
    <property type="component" value="Unassembled WGS sequence"/>
</dbReference>